<name>A0AB36TMV7_BACTU</name>
<dbReference type="InterPro" id="IPR014284">
    <property type="entry name" value="RNA_pol_sigma-70_dom"/>
</dbReference>
<dbReference type="NCBIfam" id="TIGR02937">
    <property type="entry name" value="sigma70-ECF"/>
    <property type="match status" value="1"/>
</dbReference>
<evidence type="ECO:0000256" key="3">
    <source>
        <dbReference type="ARBA" id="ARBA00023163"/>
    </source>
</evidence>
<protein>
    <submittedName>
        <fullName evidence="5">RNA polymerase subunit sigma-24</fullName>
    </submittedName>
</protein>
<evidence type="ECO:0000256" key="2">
    <source>
        <dbReference type="ARBA" id="ARBA00023082"/>
    </source>
</evidence>
<dbReference type="GO" id="GO:0016987">
    <property type="term" value="F:sigma factor activity"/>
    <property type="evidence" value="ECO:0007669"/>
    <property type="project" value="UniProtKB-KW"/>
</dbReference>
<dbReference type="EMBL" id="NUYG01000146">
    <property type="protein sequence ID" value="PFM83557.1"/>
    <property type="molecule type" value="Genomic_DNA"/>
</dbReference>
<dbReference type="InterPro" id="IPR013324">
    <property type="entry name" value="RNA_pol_sigma_r3/r4-like"/>
</dbReference>
<keyword evidence="3" id="KW-0804">Transcription</keyword>
<comment type="caution">
    <text evidence="5">The sequence shown here is derived from an EMBL/GenBank/DDBJ whole genome shotgun (WGS) entry which is preliminary data.</text>
</comment>
<organism evidence="5 6">
    <name type="scientific">Bacillus thuringiensis</name>
    <dbReference type="NCBI Taxonomy" id="1428"/>
    <lineage>
        <taxon>Bacteria</taxon>
        <taxon>Bacillati</taxon>
        <taxon>Bacillota</taxon>
        <taxon>Bacilli</taxon>
        <taxon>Bacillales</taxon>
        <taxon>Bacillaceae</taxon>
        <taxon>Bacillus</taxon>
        <taxon>Bacillus cereus group</taxon>
    </lineage>
</organism>
<dbReference type="GO" id="GO:0003677">
    <property type="term" value="F:DNA binding"/>
    <property type="evidence" value="ECO:0007669"/>
    <property type="project" value="InterPro"/>
</dbReference>
<reference evidence="5 6" key="1">
    <citation type="submission" date="2017-09" db="EMBL/GenBank/DDBJ databases">
        <title>Large-scale bioinformatics analysis of Bacillus genomes uncovers conserved roles of natural products in bacterial physiology.</title>
        <authorList>
            <consortium name="Agbiome Team Llc"/>
            <person name="Bleich R.M."/>
            <person name="Grubbs K.J."/>
            <person name="Santa Maria K.C."/>
            <person name="Allen S.E."/>
            <person name="Farag S."/>
            <person name="Shank E.A."/>
            <person name="Bowers A."/>
        </authorList>
    </citation>
    <scope>NUCLEOTIDE SEQUENCE [LARGE SCALE GENOMIC DNA]</scope>
    <source>
        <strain evidence="5 6">AFS077661</strain>
    </source>
</reference>
<sequence>FKRISLVGFFSDDKQSPSAEQEFFKQEEMNEVWDVVLKLPKKHREILILDAKYELSYEEMAETLGVSIGTVKSRLSRARSKVSKLIGEGRSDEQ</sequence>
<dbReference type="GO" id="GO:0006352">
    <property type="term" value="P:DNA-templated transcription initiation"/>
    <property type="evidence" value="ECO:0007669"/>
    <property type="project" value="InterPro"/>
</dbReference>
<dbReference type="PANTHER" id="PTHR43133:SF46">
    <property type="entry name" value="RNA POLYMERASE SIGMA-70 FACTOR ECF SUBFAMILY"/>
    <property type="match status" value="1"/>
</dbReference>
<dbReference type="RefSeq" id="WP_141538386.1">
    <property type="nucleotide sequence ID" value="NZ_NUYG01000146.1"/>
</dbReference>
<evidence type="ECO:0000256" key="1">
    <source>
        <dbReference type="ARBA" id="ARBA00023015"/>
    </source>
</evidence>
<dbReference type="CDD" id="cd06171">
    <property type="entry name" value="Sigma70_r4"/>
    <property type="match status" value="1"/>
</dbReference>
<keyword evidence="2" id="KW-0731">Sigma factor</keyword>
<evidence type="ECO:0000313" key="5">
    <source>
        <dbReference type="EMBL" id="PFM83557.1"/>
    </source>
</evidence>
<feature type="domain" description="RNA polymerase sigma factor 70 region 4 type 2" evidence="4">
    <location>
        <begin position="31"/>
        <end position="81"/>
    </location>
</feature>
<dbReference type="InterPro" id="IPR039425">
    <property type="entry name" value="RNA_pol_sigma-70-like"/>
</dbReference>
<dbReference type="InterPro" id="IPR013249">
    <property type="entry name" value="RNA_pol_sigma70_r4_t2"/>
</dbReference>
<feature type="non-terminal residue" evidence="5">
    <location>
        <position position="1"/>
    </location>
</feature>
<evidence type="ECO:0000313" key="6">
    <source>
        <dbReference type="Proteomes" id="UP000223839"/>
    </source>
</evidence>
<dbReference type="Gene3D" id="1.10.10.10">
    <property type="entry name" value="Winged helix-like DNA-binding domain superfamily/Winged helix DNA-binding domain"/>
    <property type="match status" value="1"/>
</dbReference>
<evidence type="ECO:0000259" key="4">
    <source>
        <dbReference type="Pfam" id="PF08281"/>
    </source>
</evidence>
<dbReference type="SUPFAM" id="SSF88659">
    <property type="entry name" value="Sigma3 and sigma4 domains of RNA polymerase sigma factors"/>
    <property type="match status" value="1"/>
</dbReference>
<dbReference type="PANTHER" id="PTHR43133">
    <property type="entry name" value="RNA POLYMERASE ECF-TYPE SIGMA FACTO"/>
    <property type="match status" value="1"/>
</dbReference>
<dbReference type="Pfam" id="PF08281">
    <property type="entry name" value="Sigma70_r4_2"/>
    <property type="match status" value="1"/>
</dbReference>
<gene>
    <name evidence="5" type="ORF">COJ61_32605</name>
</gene>
<dbReference type="InterPro" id="IPR036388">
    <property type="entry name" value="WH-like_DNA-bd_sf"/>
</dbReference>
<proteinExistence type="predicted"/>
<keyword evidence="1" id="KW-0805">Transcription regulation</keyword>
<dbReference type="Proteomes" id="UP000223839">
    <property type="component" value="Unassembled WGS sequence"/>
</dbReference>
<dbReference type="AlphaFoldDB" id="A0AB36TMV7"/>
<accession>A0AB36TMV7</accession>